<sequence length="338" mass="37057">MHGQLGILKAPLTSLPPDSPLVVLRMDRARARGFTLVELLVVIAIIGVLVALLLPAVQAAREAARRAQCSNNLKQLGLALANYEDSLKILPPGAFWAYDPLMNPIKGSAILHLLPYMEQQALFDKFDFKLYRIEDQATPQTFQELAGTYLPSLRCPTDNSPKRYGTTALTNYGASRGPTRVETNPASSCSHPYNTFATNTSSDQIDNIPGPFSRMGVVRGVSMRLSDITDGLSSTIFFGEVRPACSTHFSAGWARSNSGNGYATTIIPINYDSCDRTGTRPACNRHNNWNTEVGFKSLHPGGAMFLFGDGSVRLLTDRIDHQNYQYLGSRWDGQVAQL</sequence>
<keyword evidence="5" id="KW-1185">Reference proteome</keyword>
<feature type="domain" description="DUF1559" evidence="3">
    <location>
        <begin position="58"/>
        <end position="321"/>
    </location>
</feature>
<dbReference type="KEGG" id="aagg:ETAA8_10730"/>
<evidence type="ECO:0000313" key="4">
    <source>
        <dbReference type="EMBL" id="QDU26001.1"/>
    </source>
</evidence>
<reference evidence="4 5" key="1">
    <citation type="submission" date="2019-02" db="EMBL/GenBank/DDBJ databases">
        <title>Deep-cultivation of Planctomycetes and their phenomic and genomic characterization uncovers novel biology.</title>
        <authorList>
            <person name="Wiegand S."/>
            <person name="Jogler M."/>
            <person name="Boedeker C."/>
            <person name="Pinto D."/>
            <person name="Vollmers J."/>
            <person name="Rivas-Marin E."/>
            <person name="Kohn T."/>
            <person name="Peeters S.H."/>
            <person name="Heuer A."/>
            <person name="Rast P."/>
            <person name="Oberbeckmann S."/>
            <person name="Bunk B."/>
            <person name="Jeske O."/>
            <person name="Meyerdierks A."/>
            <person name="Storesund J.E."/>
            <person name="Kallscheuer N."/>
            <person name="Luecker S."/>
            <person name="Lage O.M."/>
            <person name="Pohl T."/>
            <person name="Merkel B.J."/>
            <person name="Hornburger P."/>
            <person name="Mueller R.-W."/>
            <person name="Bruemmer F."/>
            <person name="Labrenz M."/>
            <person name="Spormann A.M."/>
            <person name="Op den Camp H."/>
            <person name="Overmann J."/>
            <person name="Amann R."/>
            <person name="Jetten M.S.M."/>
            <person name="Mascher T."/>
            <person name="Medema M.H."/>
            <person name="Devos D.P."/>
            <person name="Kaster A.-K."/>
            <person name="Ovreas L."/>
            <person name="Rohde M."/>
            <person name="Galperin M.Y."/>
            <person name="Jogler C."/>
        </authorList>
    </citation>
    <scope>NUCLEOTIDE SEQUENCE [LARGE SCALE GENOMIC DNA]</scope>
    <source>
        <strain evidence="4 5">ETA_A8</strain>
    </source>
</reference>
<dbReference type="PANTHER" id="PTHR30093">
    <property type="entry name" value="GENERAL SECRETION PATHWAY PROTEIN G"/>
    <property type="match status" value="1"/>
</dbReference>
<evidence type="ECO:0000256" key="1">
    <source>
        <dbReference type="SAM" id="MobiDB-lite"/>
    </source>
</evidence>
<proteinExistence type="predicted"/>
<dbReference type="PANTHER" id="PTHR30093:SF2">
    <property type="entry name" value="TYPE II SECRETION SYSTEM PROTEIN H"/>
    <property type="match status" value="1"/>
</dbReference>
<evidence type="ECO:0000313" key="5">
    <source>
        <dbReference type="Proteomes" id="UP000315017"/>
    </source>
</evidence>
<dbReference type="SUPFAM" id="SSF54523">
    <property type="entry name" value="Pili subunits"/>
    <property type="match status" value="1"/>
</dbReference>
<dbReference type="Pfam" id="PF07963">
    <property type="entry name" value="N_methyl"/>
    <property type="match status" value="1"/>
</dbReference>
<feature type="region of interest" description="Disordered" evidence="1">
    <location>
        <begin position="168"/>
        <end position="188"/>
    </location>
</feature>
<accession>A0A517Y6Z4</accession>
<feature type="transmembrane region" description="Helical" evidence="2">
    <location>
        <begin position="34"/>
        <end position="57"/>
    </location>
</feature>
<dbReference type="AlphaFoldDB" id="A0A517Y6Z4"/>
<dbReference type="Gene3D" id="3.30.700.10">
    <property type="entry name" value="Glycoprotein, Type 4 Pilin"/>
    <property type="match status" value="1"/>
</dbReference>
<dbReference type="InterPro" id="IPR012902">
    <property type="entry name" value="N_methyl_site"/>
</dbReference>
<name>A0A517Y6Z4_9BACT</name>
<dbReference type="InterPro" id="IPR027558">
    <property type="entry name" value="Pre_pil_HX9DG_C"/>
</dbReference>
<evidence type="ECO:0000256" key="2">
    <source>
        <dbReference type="SAM" id="Phobius"/>
    </source>
</evidence>
<dbReference type="EMBL" id="CP036274">
    <property type="protein sequence ID" value="QDU26001.1"/>
    <property type="molecule type" value="Genomic_DNA"/>
</dbReference>
<keyword evidence="2" id="KW-1133">Transmembrane helix</keyword>
<dbReference type="NCBIfam" id="TIGR02532">
    <property type="entry name" value="IV_pilin_GFxxxE"/>
    <property type="match status" value="1"/>
</dbReference>
<dbReference type="InterPro" id="IPR011453">
    <property type="entry name" value="DUF1559"/>
</dbReference>
<dbReference type="NCBIfam" id="TIGR04294">
    <property type="entry name" value="pre_pil_HX9DG"/>
    <property type="match status" value="1"/>
</dbReference>
<dbReference type="Pfam" id="PF07596">
    <property type="entry name" value="SBP_bac_10"/>
    <property type="match status" value="1"/>
</dbReference>
<gene>
    <name evidence="4" type="primary">xcpT_4</name>
    <name evidence="4" type="ORF">ETAA8_10730</name>
</gene>
<evidence type="ECO:0000259" key="3">
    <source>
        <dbReference type="Pfam" id="PF07596"/>
    </source>
</evidence>
<dbReference type="InterPro" id="IPR045584">
    <property type="entry name" value="Pilin-like"/>
</dbReference>
<keyword evidence="2" id="KW-0812">Transmembrane</keyword>
<protein>
    <submittedName>
        <fullName evidence="4">Type II secretion system protein G</fullName>
    </submittedName>
</protein>
<organism evidence="4 5">
    <name type="scientific">Anatilimnocola aggregata</name>
    <dbReference type="NCBI Taxonomy" id="2528021"/>
    <lineage>
        <taxon>Bacteria</taxon>
        <taxon>Pseudomonadati</taxon>
        <taxon>Planctomycetota</taxon>
        <taxon>Planctomycetia</taxon>
        <taxon>Pirellulales</taxon>
        <taxon>Pirellulaceae</taxon>
        <taxon>Anatilimnocola</taxon>
    </lineage>
</organism>
<dbReference type="PROSITE" id="PS00409">
    <property type="entry name" value="PROKAR_NTER_METHYL"/>
    <property type="match status" value="1"/>
</dbReference>
<keyword evidence="2" id="KW-0472">Membrane</keyword>
<dbReference type="Proteomes" id="UP000315017">
    <property type="component" value="Chromosome"/>
</dbReference>